<dbReference type="Pfam" id="PF02954">
    <property type="entry name" value="HTH_8"/>
    <property type="match status" value="1"/>
</dbReference>
<dbReference type="EMBL" id="BSOZ01000056">
    <property type="protein sequence ID" value="GLS05631.1"/>
    <property type="molecule type" value="Genomic_DNA"/>
</dbReference>
<dbReference type="PROSITE" id="PS00676">
    <property type="entry name" value="SIGMA54_INTERACT_2"/>
    <property type="match status" value="1"/>
</dbReference>
<accession>A0ABQ6BV62</accession>
<reference evidence="8" key="1">
    <citation type="journal article" date="2019" name="Int. J. Syst. Evol. Microbiol.">
        <title>The Global Catalogue of Microorganisms (GCM) 10K type strain sequencing project: providing services to taxonomists for standard genome sequencing and annotation.</title>
        <authorList>
            <consortium name="The Broad Institute Genomics Platform"/>
            <consortium name="The Broad Institute Genome Sequencing Center for Infectious Disease"/>
            <person name="Wu L."/>
            <person name="Ma J."/>
        </authorList>
    </citation>
    <scope>NUCLEOTIDE SEQUENCE [LARGE SCALE GENOMIC DNA]</scope>
    <source>
        <strain evidence="8">NBRC 104970</strain>
    </source>
</reference>
<evidence type="ECO:0000256" key="1">
    <source>
        <dbReference type="ARBA" id="ARBA00022741"/>
    </source>
</evidence>
<dbReference type="PROSITE" id="PS50045">
    <property type="entry name" value="SIGMA54_INTERACT_4"/>
    <property type="match status" value="1"/>
</dbReference>
<dbReference type="PROSITE" id="PS00688">
    <property type="entry name" value="SIGMA54_INTERACT_3"/>
    <property type="match status" value="1"/>
</dbReference>
<dbReference type="Pfam" id="PF00158">
    <property type="entry name" value="Sigma54_activat"/>
    <property type="match status" value="1"/>
</dbReference>
<dbReference type="InterPro" id="IPR025944">
    <property type="entry name" value="Sigma_54_int_dom_CS"/>
</dbReference>
<organism evidence="7 8">
    <name type="scientific">Chitiniphilus shinanonensis</name>
    <dbReference type="NCBI Taxonomy" id="553088"/>
    <lineage>
        <taxon>Bacteria</taxon>
        <taxon>Pseudomonadati</taxon>
        <taxon>Pseudomonadota</taxon>
        <taxon>Betaproteobacteria</taxon>
        <taxon>Neisseriales</taxon>
        <taxon>Chitinibacteraceae</taxon>
        <taxon>Chitiniphilus</taxon>
    </lineage>
</organism>
<dbReference type="Gene3D" id="1.10.10.60">
    <property type="entry name" value="Homeodomain-like"/>
    <property type="match status" value="1"/>
</dbReference>
<dbReference type="CDD" id="cd00009">
    <property type="entry name" value="AAA"/>
    <property type="match status" value="1"/>
</dbReference>
<name>A0ABQ6BV62_9NEIS</name>
<gene>
    <name evidence="7" type="ORF">GCM10007860_27880</name>
</gene>
<dbReference type="InterPro" id="IPR002078">
    <property type="entry name" value="Sigma_54_int"/>
</dbReference>
<keyword evidence="8" id="KW-1185">Reference proteome</keyword>
<dbReference type="InterPro" id="IPR027417">
    <property type="entry name" value="P-loop_NTPase"/>
</dbReference>
<dbReference type="PANTHER" id="PTHR32071">
    <property type="entry name" value="TRANSCRIPTIONAL REGULATORY PROTEIN"/>
    <property type="match status" value="1"/>
</dbReference>
<feature type="domain" description="Sigma-54 factor interaction" evidence="6">
    <location>
        <begin position="39"/>
        <end position="267"/>
    </location>
</feature>
<dbReference type="Proteomes" id="UP001156836">
    <property type="component" value="Unassembled WGS sequence"/>
</dbReference>
<sequence length="353" mass="39276">MFDSHYEYAGHVRRDNVVAMPTRGPAIREPGGLSRFGLMYGASPAMREVFDLLERVGPTEAAVLVVGESGCGKELVAQTVHQLSPRADAPFIAINCGALPGSLIEAELFGYEKGAFTGANRTHPGVFERAEGGTLFLDEITEMPLEMQVRLLRVLETRCFTRVGGEREMRCNVRVVAATNRDPHQAVVEGALREDLLYRLAVFPIALPPLRERATDVLLLARHFLDELNREHGTHKKLTEASEAAILRHPWPGNVRELKNCLQRAYIMSENWVEVDPESAMPGMGARPALRPGVLEFEVGTSLPDMERRMIIATLDKFAGNKRKTAEVLGVSLKTLYNRLNEYARREARYATA</sequence>
<evidence type="ECO:0000259" key="6">
    <source>
        <dbReference type="PROSITE" id="PS50045"/>
    </source>
</evidence>
<dbReference type="InterPro" id="IPR003593">
    <property type="entry name" value="AAA+_ATPase"/>
</dbReference>
<proteinExistence type="predicted"/>
<keyword evidence="4" id="KW-0238">DNA-binding</keyword>
<keyword evidence="3" id="KW-0805">Transcription regulation</keyword>
<evidence type="ECO:0000256" key="3">
    <source>
        <dbReference type="ARBA" id="ARBA00023015"/>
    </source>
</evidence>
<keyword evidence="5" id="KW-0804">Transcription</keyword>
<dbReference type="Gene3D" id="3.40.50.300">
    <property type="entry name" value="P-loop containing nucleotide triphosphate hydrolases"/>
    <property type="match status" value="1"/>
</dbReference>
<evidence type="ECO:0000313" key="7">
    <source>
        <dbReference type="EMBL" id="GLS05631.1"/>
    </source>
</evidence>
<protein>
    <recommendedName>
        <fullName evidence="6">Sigma-54 factor interaction domain-containing protein</fullName>
    </recommendedName>
</protein>
<dbReference type="SMART" id="SM00382">
    <property type="entry name" value="AAA"/>
    <property type="match status" value="1"/>
</dbReference>
<dbReference type="SUPFAM" id="SSF52540">
    <property type="entry name" value="P-loop containing nucleoside triphosphate hydrolases"/>
    <property type="match status" value="1"/>
</dbReference>
<dbReference type="SUPFAM" id="SSF46689">
    <property type="entry name" value="Homeodomain-like"/>
    <property type="match status" value="1"/>
</dbReference>
<dbReference type="InterPro" id="IPR002197">
    <property type="entry name" value="HTH_Fis"/>
</dbReference>
<dbReference type="InterPro" id="IPR009057">
    <property type="entry name" value="Homeodomain-like_sf"/>
</dbReference>
<keyword evidence="1" id="KW-0547">Nucleotide-binding</keyword>
<keyword evidence="2" id="KW-0067">ATP-binding</keyword>
<evidence type="ECO:0000313" key="8">
    <source>
        <dbReference type="Proteomes" id="UP001156836"/>
    </source>
</evidence>
<evidence type="ECO:0000256" key="5">
    <source>
        <dbReference type="ARBA" id="ARBA00023163"/>
    </source>
</evidence>
<dbReference type="RefSeq" id="WP_018747122.1">
    <property type="nucleotide sequence ID" value="NZ_BAABUF010000020.1"/>
</dbReference>
<comment type="caution">
    <text evidence="7">The sequence shown here is derived from an EMBL/GenBank/DDBJ whole genome shotgun (WGS) entry which is preliminary data.</text>
</comment>
<dbReference type="PRINTS" id="PR01590">
    <property type="entry name" value="HTHFIS"/>
</dbReference>
<dbReference type="InterPro" id="IPR025943">
    <property type="entry name" value="Sigma_54_int_dom_ATP-bd_2"/>
</dbReference>
<evidence type="ECO:0000256" key="2">
    <source>
        <dbReference type="ARBA" id="ARBA00022840"/>
    </source>
</evidence>
<dbReference type="Gene3D" id="1.10.8.60">
    <property type="match status" value="1"/>
</dbReference>
<dbReference type="InterPro" id="IPR058031">
    <property type="entry name" value="AAA_lid_NorR"/>
</dbReference>
<evidence type="ECO:0000256" key="4">
    <source>
        <dbReference type="ARBA" id="ARBA00023125"/>
    </source>
</evidence>
<dbReference type="Pfam" id="PF25601">
    <property type="entry name" value="AAA_lid_14"/>
    <property type="match status" value="1"/>
</dbReference>